<evidence type="ECO:0000256" key="1">
    <source>
        <dbReference type="ARBA" id="ARBA00003548"/>
    </source>
</evidence>
<comment type="similarity">
    <text evidence="3">Belongs to the RRG9 family.</text>
</comment>
<comment type="function">
    <text evidence="1">Required for respiratory activity and maintenance and expression of the mitochondrial genome.</text>
</comment>
<dbReference type="eggNOG" id="ENOG502S7IA">
    <property type="taxonomic scope" value="Eukaryota"/>
</dbReference>
<name>G3AKD0_SPAPN</name>
<dbReference type="OrthoDB" id="5578174at2759"/>
<evidence type="ECO:0000256" key="4">
    <source>
        <dbReference type="ARBA" id="ARBA00013566"/>
    </source>
</evidence>
<proteinExistence type="inferred from homology"/>
<dbReference type="FunCoup" id="G3AKD0">
    <property type="interactions" value="29"/>
</dbReference>
<evidence type="ECO:0000313" key="6">
    <source>
        <dbReference type="EMBL" id="EGW32887.1"/>
    </source>
</evidence>
<dbReference type="HOGENOM" id="CLU_1235709_0_0_1"/>
<dbReference type="GO" id="GO:0005634">
    <property type="term" value="C:nucleus"/>
    <property type="evidence" value="ECO:0007669"/>
    <property type="project" value="TreeGrafter"/>
</dbReference>
<comment type="subcellular location">
    <subcellularLocation>
        <location evidence="2">Mitochondrion</location>
    </subcellularLocation>
</comment>
<reference evidence="6 7" key="1">
    <citation type="journal article" date="2011" name="Proc. Natl. Acad. Sci. U.S.A.">
        <title>Comparative genomics of xylose-fermenting fungi for enhanced biofuel production.</title>
        <authorList>
            <person name="Wohlbach D.J."/>
            <person name="Kuo A."/>
            <person name="Sato T.K."/>
            <person name="Potts K.M."/>
            <person name="Salamov A.A."/>
            <person name="LaButti K.M."/>
            <person name="Sun H."/>
            <person name="Clum A."/>
            <person name="Pangilinan J.L."/>
            <person name="Lindquist E.A."/>
            <person name="Lucas S."/>
            <person name="Lapidus A."/>
            <person name="Jin M."/>
            <person name="Gunawan C."/>
            <person name="Balan V."/>
            <person name="Dale B.E."/>
            <person name="Jeffries T.W."/>
            <person name="Zinkel R."/>
            <person name="Barry K.W."/>
            <person name="Grigoriev I.V."/>
            <person name="Gasch A.P."/>
        </authorList>
    </citation>
    <scope>NUCLEOTIDE SEQUENCE [LARGE SCALE GENOMIC DNA]</scope>
    <source>
        <strain evidence="7">NRRL Y-27907 / 11-Y1</strain>
    </source>
</reference>
<keyword evidence="7" id="KW-1185">Reference proteome</keyword>
<protein>
    <recommendedName>
        <fullName evidence="4">Required for respiratory growth protein 9, mitochondrial</fullName>
    </recommendedName>
</protein>
<dbReference type="PANTHER" id="PTHR13475:SF3">
    <property type="entry name" value="NEUGRIN"/>
    <property type="match status" value="1"/>
</dbReference>
<feature type="region of interest" description="Disordered" evidence="5">
    <location>
        <begin position="179"/>
        <end position="212"/>
    </location>
</feature>
<evidence type="ECO:0000313" key="7">
    <source>
        <dbReference type="Proteomes" id="UP000000709"/>
    </source>
</evidence>
<dbReference type="KEGG" id="spaa:SPAPADRAFT_49819"/>
<organism evidence="7">
    <name type="scientific">Spathaspora passalidarum (strain NRRL Y-27907 / 11-Y1)</name>
    <dbReference type="NCBI Taxonomy" id="619300"/>
    <lineage>
        <taxon>Eukaryota</taxon>
        <taxon>Fungi</taxon>
        <taxon>Dikarya</taxon>
        <taxon>Ascomycota</taxon>
        <taxon>Saccharomycotina</taxon>
        <taxon>Pichiomycetes</taxon>
        <taxon>Debaryomycetaceae</taxon>
        <taxon>Spathaspora</taxon>
    </lineage>
</organism>
<accession>G3AKD0</accession>
<dbReference type="STRING" id="619300.G3AKD0"/>
<dbReference type="GO" id="GO:0005739">
    <property type="term" value="C:mitochondrion"/>
    <property type="evidence" value="ECO:0007669"/>
    <property type="project" value="UniProtKB-SubCell"/>
</dbReference>
<evidence type="ECO:0000256" key="5">
    <source>
        <dbReference type="SAM" id="MobiDB-lite"/>
    </source>
</evidence>
<feature type="region of interest" description="Disordered" evidence="5">
    <location>
        <begin position="45"/>
        <end position="76"/>
    </location>
</feature>
<dbReference type="AlphaFoldDB" id="G3AKD0"/>
<evidence type="ECO:0000256" key="2">
    <source>
        <dbReference type="ARBA" id="ARBA00004173"/>
    </source>
</evidence>
<feature type="compositionally biased region" description="Polar residues" evidence="5">
    <location>
        <begin position="50"/>
        <end position="68"/>
    </location>
</feature>
<dbReference type="GeneID" id="18871375"/>
<dbReference type="EMBL" id="GL996501">
    <property type="protein sequence ID" value="EGW32887.1"/>
    <property type="molecule type" value="Genomic_DNA"/>
</dbReference>
<evidence type="ECO:0000256" key="3">
    <source>
        <dbReference type="ARBA" id="ARBA00010895"/>
    </source>
</evidence>
<sequence>MLRRALDQSRLLALMYIRVGRTDISKFEKIQFSFSRCIHNRPTKEDLVKDNNNNIHPESNQPKPNSSEVPKEMHETTKLSFEEYQKKILLNHKKHAEPTEWQKRELAIKKRYGEWKPTKRLSREEMVKVKELSEQFPHYKTADLANIFRVSPEAIRRILKSNWIPNDTDLDKLTARRERQRQEKMEVVQQRYNKKSLKGPKQDNKRKSHKKVISSNYNYIGRRF</sequence>
<gene>
    <name evidence="6" type="ORF">SPAPADRAFT_49819</name>
</gene>
<dbReference type="RefSeq" id="XP_007374402.1">
    <property type="nucleotide sequence ID" value="XM_007374340.1"/>
</dbReference>
<dbReference type="PANTHER" id="PTHR13475">
    <property type="entry name" value="NEUGRIN"/>
    <property type="match status" value="1"/>
</dbReference>
<dbReference type="Pfam" id="PF06413">
    <property type="entry name" value="Neugrin"/>
    <property type="match status" value="1"/>
</dbReference>
<dbReference type="Proteomes" id="UP000000709">
    <property type="component" value="Unassembled WGS sequence"/>
</dbReference>
<dbReference type="InterPro" id="IPR010487">
    <property type="entry name" value="NGRN/Rrg9"/>
</dbReference>
<dbReference type="InParanoid" id="G3AKD0"/>